<comment type="caution">
    <text evidence="2">The sequence shown here is derived from an EMBL/GenBank/DDBJ whole genome shotgun (WGS) entry which is preliminary data.</text>
</comment>
<evidence type="ECO:0000313" key="2">
    <source>
        <dbReference type="EMBL" id="MBB5577918.1"/>
    </source>
</evidence>
<keyword evidence="3" id="KW-1185">Reference proteome</keyword>
<evidence type="ECO:0000256" key="1">
    <source>
        <dbReference type="SAM" id="MobiDB-lite"/>
    </source>
</evidence>
<proteinExistence type="predicted"/>
<gene>
    <name evidence="2" type="ORF">GGD50_006574</name>
</gene>
<protein>
    <submittedName>
        <fullName evidence="2">Uncharacterized protein</fullName>
    </submittedName>
</protein>
<dbReference type="RefSeq" id="WP_183941181.1">
    <property type="nucleotide sequence ID" value="NZ_JACHBI010000029.1"/>
</dbReference>
<name>A0A7W8XYG9_9HYPH</name>
<dbReference type="EMBL" id="JACHBI010000029">
    <property type="protein sequence ID" value="MBB5577918.1"/>
    <property type="molecule type" value="Genomic_DNA"/>
</dbReference>
<feature type="region of interest" description="Disordered" evidence="1">
    <location>
        <begin position="1"/>
        <end position="20"/>
    </location>
</feature>
<sequence>MALKRKPKKPCNDVNQDAGIFATGNPETVKNSVSAIGVLPKPYSAAELAQAIR</sequence>
<dbReference type="Proteomes" id="UP000549882">
    <property type="component" value="Unassembled WGS sequence"/>
</dbReference>
<reference evidence="2 3" key="1">
    <citation type="submission" date="2020-08" db="EMBL/GenBank/DDBJ databases">
        <title>Genomic Encyclopedia of Type Strains, Phase IV (KMG-V): Genome sequencing to study the core and pangenomes of soil and plant-associated prokaryotes.</title>
        <authorList>
            <person name="Whitman W."/>
        </authorList>
    </citation>
    <scope>NUCLEOTIDE SEQUENCE [LARGE SCALE GENOMIC DNA]</scope>
    <source>
        <strain evidence="2 3">SEMIA 4064</strain>
    </source>
</reference>
<dbReference type="AlphaFoldDB" id="A0A7W8XYG9"/>
<organism evidence="2 3">
    <name type="scientific">Rhizobium paranaense</name>
    <dbReference type="NCBI Taxonomy" id="1650438"/>
    <lineage>
        <taxon>Bacteria</taxon>
        <taxon>Pseudomonadati</taxon>
        <taxon>Pseudomonadota</taxon>
        <taxon>Alphaproteobacteria</taxon>
        <taxon>Hyphomicrobiales</taxon>
        <taxon>Rhizobiaceae</taxon>
        <taxon>Rhizobium/Agrobacterium group</taxon>
        <taxon>Rhizobium</taxon>
    </lineage>
</organism>
<accession>A0A7W8XYG9</accession>
<evidence type="ECO:0000313" key="3">
    <source>
        <dbReference type="Proteomes" id="UP000549882"/>
    </source>
</evidence>